<dbReference type="InterPro" id="IPR048254">
    <property type="entry name" value="CDP_ALCOHOL_P_TRANSF_CS"/>
</dbReference>
<dbReference type="AlphaFoldDB" id="A0A8J3X1Y9"/>
<feature type="binding site" evidence="17">
    <location>
        <position position="90"/>
    </location>
    <ligand>
        <name>Mg(2+)</name>
        <dbReference type="ChEBI" id="CHEBI:18420"/>
        <label>1</label>
    </ligand>
</feature>
<dbReference type="EMBL" id="BOON01000035">
    <property type="protein sequence ID" value="GII24321.1"/>
    <property type="molecule type" value="Genomic_DNA"/>
</dbReference>
<keyword evidence="20" id="KW-1185">Reference proteome</keyword>
<evidence type="ECO:0000256" key="17">
    <source>
        <dbReference type="HAMAP-Rule" id="MF_02241"/>
    </source>
</evidence>
<reference evidence="19" key="1">
    <citation type="submission" date="2021-01" db="EMBL/GenBank/DDBJ databases">
        <title>Whole genome shotgun sequence of Planosporangium mesophilum NBRC 109066.</title>
        <authorList>
            <person name="Komaki H."/>
            <person name="Tamura T."/>
        </authorList>
    </citation>
    <scope>NUCLEOTIDE SEQUENCE</scope>
    <source>
        <strain evidence="19">NBRC 109066</strain>
    </source>
</reference>
<keyword evidence="12 17" id="KW-0472">Membrane</keyword>
<evidence type="ECO:0000256" key="14">
    <source>
        <dbReference type="ARBA" id="ARBA00024082"/>
    </source>
</evidence>
<feature type="binding site" evidence="17">
    <location>
        <begin position="32"/>
        <end position="35"/>
    </location>
    <ligand>
        <name>a CDP-1,2-diacyl-sn-glycerol</name>
        <dbReference type="ChEBI" id="CHEBI:58332"/>
    </ligand>
</feature>
<feature type="binding site" evidence="17">
    <location>
        <position position="90"/>
    </location>
    <ligand>
        <name>Mg(2+)</name>
        <dbReference type="ChEBI" id="CHEBI:18420"/>
        <label>2</label>
    </ligand>
</feature>
<evidence type="ECO:0000256" key="6">
    <source>
        <dbReference type="ARBA" id="ARBA00022475"/>
    </source>
</evidence>
<feature type="binding site" evidence="17">
    <location>
        <position position="69"/>
    </location>
    <ligand>
        <name>Mg(2+)</name>
        <dbReference type="ChEBI" id="CHEBI:18420"/>
        <label>1</label>
    </ligand>
</feature>
<comment type="caution">
    <text evidence="17">Lacks conserved residue(s) required for the propagation of feature annotation.</text>
</comment>
<keyword evidence="9 17" id="KW-0479">Metal-binding</keyword>
<feature type="binding site" evidence="17">
    <location>
        <position position="73"/>
    </location>
    <ligand>
        <name>a CDP-1,2-diacyl-sn-glycerol</name>
        <dbReference type="ChEBI" id="CHEBI:58332"/>
    </ligand>
</feature>
<feature type="binding site" evidence="17">
    <location>
        <position position="69"/>
    </location>
    <ligand>
        <name>Mg(2+)</name>
        <dbReference type="ChEBI" id="CHEBI:18420"/>
        <label>2</label>
    </ligand>
</feature>
<keyword evidence="8 17" id="KW-0812">Transmembrane</keyword>
<evidence type="ECO:0000256" key="11">
    <source>
        <dbReference type="ARBA" id="ARBA00022989"/>
    </source>
</evidence>
<proteinExistence type="inferred from homology"/>
<evidence type="ECO:0000256" key="8">
    <source>
        <dbReference type="ARBA" id="ARBA00022692"/>
    </source>
</evidence>
<protein>
    <recommendedName>
        <fullName evidence="14 17">Phosphatidylinositol phosphate synthase</fullName>
        <shortName evidence="17">PIP synthase</shortName>
        <ecNumber evidence="17">2.7.8.-</ecNumber>
    </recommendedName>
    <alternativeName>
        <fullName evidence="15 17">CDP-diacylglycerol--D-myo-inositol-3-phosphate 3-phosphatidyltransferase</fullName>
    </alternativeName>
</protein>
<feature type="transmembrane region" description="Helical" evidence="17">
    <location>
        <begin position="119"/>
        <end position="137"/>
    </location>
</feature>
<keyword evidence="17" id="KW-1208">Phospholipid metabolism</keyword>
<evidence type="ECO:0000256" key="16">
    <source>
        <dbReference type="ARBA" id="ARBA00048865"/>
    </source>
</evidence>
<comment type="subcellular location">
    <subcellularLocation>
        <location evidence="1 17">Cell membrane</location>
        <topology evidence="1 17">Multi-pass membrane protein</topology>
    </subcellularLocation>
</comment>
<comment type="similarity">
    <text evidence="4 17 18">Belongs to the CDP-alcohol phosphatidyltransferase class-I family.</text>
</comment>
<dbReference type="InterPro" id="IPR044268">
    <property type="entry name" value="PIP_synthase_PgsA1"/>
</dbReference>
<accession>A0A8J3X1Y9</accession>
<comment type="pathway">
    <text evidence="3">Lipid metabolism.</text>
</comment>
<dbReference type="GO" id="GO:0016780">
    <property type="term" value="F:phosphotransferase activity, for other substituted phosphate groups"/>
    <property type="evidence" value="ECO:0007669"/>
    <property type="project" value="UniProtKB-UniRule"/>
</dbReference>
<keyword evidence="7 17" id="KW-0808">Transferase</keyword>
<evidence type="ECO:0000256" key="13">
    <source>
        <dbReference type="ARBA" id="ARBA00023935"/>
    </source>
</evidence>
<comment type="catalytic activity">
    <reaction evidence="13 17">
        <text>1,2-di-(9Z-octadecenoyl)-sn-glycero-3-cytidine-5'-diphosphate + 1D-myo-inositol 3-phosphate = 1,2-di-(9Z-octadecenoyl)-sn-glycero-3-phospho-(1D-myo-inositol-3-phosphate) + CMP + H(+)</text>
        <dbReference type="Rhea" id="RHEA:61216"/>
        <dbReference type="ChEBI" id="CHEBI:15378"/>
        <dbReference type="ChEBI" id="CHEBI:58401"/>
        <dbReference type="ChEBI" id="CHEBI:60377"/>
        <dbReference type="ChEBI" id="CHEBI:85356"/>
        <dbReference type="ChEBI" id="CHEBI:144472"/>
    </reaction>
</comment>
<dbReference type="NCBIfam" id="NF045883">
    <property type="entry name" value="PIPSynth"/>
    <property type="match status" value="1"/>
</dbReference>
<evidence type="ECO:0000256" key="1">
    <source>
        <dbReference type="ARBA" id="ARBA00004651"/>
    </source>
</evidence>
<feature type="binding site" evidence="17">
    <location>
        <position position="72"/>
    </location>
    <ligand>
        <name>Mg(2+)</name>
        <dbReference type="ChEBI" id="CHEBI:18420"/>
        <label>1</label>
    </ligand>
</feature>
<comment type="subunit">
    <text evidence="5 17">Homodimer.</text>
</comment>
<feature type="binding site" evidence="17">
    <location>
        <position position="94"/>
    </location>
    <ligand>
        <name>Mg(2+)</name>
        <dbReference type="ChEBI" id="CHEBI:18420"/>
        <label>2</label>
    </ligand>
</feature>
<comment type="caution">
    <text evidence="19">The sequence shown here is derived from an EMBL/GenBank/DDBJ whole genome shotgun (WGS) entry which is preliminary data.</text>
</comment>
<comment type="catalytic activity">
    <reaction evidence="16 17">
        <text>a CDP-1,2-diacyl-sn-glycerol + 1D-myo-inositol 3-phosphate = a 1,2-diacyl-sn-glycero-3-phospho-(1D-myo-inositol-3-phosphate) + CMP + H(+)</text>
        <dbReference type="Rhea" id="RHEA:60504"/>
        <dbReference type="ChEBI" id="CHEBI:15378"/>
        <dbReference type="ChEBI" id="CHEBI:58088"/>
        <dbReference type="ChEBI" id="CHEBI:58332"/>
        <dbReference type="ChEBI" id="CHEBI:58401"/>
        <dbReference type="ChEBI" id="CHEBI:60377"/>
    </reaction>
</comment>
<keyword evidence="17" id="KW-0443">Lipid metabolism</keyword>
<dbReference type="PROSITE" id="PS00379">
    <property type="entry name" value="CDP_ALCOHOL_P_TRANSF"/>
    <property type="match status" value="1"/>
</dbReference>
<feature type="transmembrane region" description="Helical" evidence="17">
    <location>
        <begin position="32"/>
        <end position="50"/>
    </location>
</feature>
<evidence type="ECO:0000256" key="7">
    <source>
        <dbReference type="ARBA" id="ARBA00022679"/>
    </source>
</evidence>
<evidence type="ECO:0000256" key="5">
    <source>
        <dbReference type="ARBA" id="ARBA00011738"/>
    </source>
</evidence>
<feature type="transmembrane region" description="Helical" evidence="17">
    <location>
        <begin position="181"/>
        <end position="200"/>
    </location>
</feature>
<evidence type="ECO:0000256" key="12">
    <source>
        <dbReference type="ARBA" id="ARBA00023136"/>
    </source>
</evidence>
<comment type="pathway">
    <text evidence="2 17">Phospholipid metabolism; phosphatidylinositol phosphate biosynthesis.</text>
</comment>
<evidence type="ECO:0000256" key="15">
    <source>
        <dbReference type="ARBA" id="ARBA00033137"/>
    </source>
</evidence>
<dbReference type="InterPro" id="IPR000462">
    <property type="entry name" value="CDP-OH_P_trans"/>
</dbReference>
<comment type="cofactor">
    <cofactor evidence="17">
        <name>Mg(2+)</name>
        <dbReference type="ChEBI" id="CHEBI:18420"/>
    </cofactor>
    <text evidence="17">Contains a di-nuclear catalytic Mg(2+) center.</text>
</comment>
<comment type="function">
    <text evidence="17">Catalyzes the conjugation of the 1'-hydroxyl group of D-myo-inositol-3-phosphate (also named L-myo-inositol-1-phosphate) with a lipid tail of cytidine diphosphate diacylglycerol (CDP-DAG), forming phosphatidylinositol phosphate (PIP) and CMP. PIP is a precursor of phosphatidylinositol (PI) which is an essential lipid required for cell wall formation.</text>
</comment>
<keyword evidence="6 17" id="KW-1003">Cell membrane</keyword>
<dbReference type="UniPathway" id="UPA00220"/>
<gene>
    <name evidence="19" type="ORF">Pme01_39180</name>
</gene>
<dbReference type="Pfam" id="PF01066">
    <property type="entry name" value="CDP-OH_P_transf"/>
    <property type="match status" value="1"/>
</dbReference>
<feature type="transmembrane region" description="Helical" evidence="17">
    <location>
        <begin position="96"/>
        <end position="113"/>
    </location>
</feature>
<feature type="binding site" evidence="17">
    <location>
        <position position="77"/>
    </location>
    <ligand>
        <name>a CDP-1,2-diacyl-sn-glycerol</name>
        <dbReference type="ChEBI" id="CHEBI:58332"/>
    </ligand>
</feature>
<keyword evidence="17" id="KW-0594">Phospholipid biosynthesis</keyword>
<evidence type="ECO:0000256" key="18">
    <source>
        <dbReference type="RuleBase" id="RU003750"/>
    </source>
</evidence>
<keyword evidence="11 17" id="KW-1133">Transmembrane helix</keyword>
<dbReference type="RefSeq" id="WP_168116632.1">
    <property type="nucleotide sequence ID" value="NZ_BOON01000035.1"/>
</dbReference>
<sequence length="207" mass="21606">MAKIFSVVTKPVVLRVVDPVARALLRAGVSPDVVTVLGTVGVVAAAVGLATRGHLVIAAVVITACALTDMLDGAMARARGTSSRFGALLDSTMDRIADGAIFACLAYWFAVTPQPRQHALLAATLICLIAGQVVSYVKARAEGLGLDANVGIAERTERLLIIGLGGLAWGLKIPYALDVALWLLAVLSVVTVGQRMVHVYHRARASS</sequence>
<evidence type="ECO:0000313" key="19">
    <source>
        <dbReference type="EMBL" id="GII24321.1"/>
    </source>
</evidence>
<name>A0A8J3X1Y9_9ACTN</name>
<feature type="active site" description="Proton acceptor" evidence="17">
    <location>
        <position position="94"/>
    </location>
</feature>
<evidence type="ECO:0000256" key="3">
    <source>
        <dbReference type="ARBA" id="ARBA00005189"/>
    </source>
</evidence>
<organism evidence="19 20">
    <name type="scientific">Planosporangium mesophilum</name>
    <dbReference type="NCBI Taxonomy" id="689768"/>
    <lineage>
        <taxon>Bacteria</taxon>
        <taxon>Bacillati</taxon>
        <taxon>Actinomycetota</taxon>
        <taxon>Actinomycetes</taxon>
        <taxon>Micromonosporales</taxon>
        <taxon>Micromonosporaceae</taxon>
        <taxon>Planosporangium</taxon>
    </lineage>
</organism>
<dbReference type="Proteomes" id="UP000599074">
    <property type="component" value="Unassembled WGS sequence"/>
</dbReference>
<dbReference type="Gene3D" id="1.20.120.1760">
    <property type="match status" value="1"/>
</dbReference>
<evidence type="ECO:0000313" key="20">
    <source>
        <dbReference type="Proteomes" id="UP000599074"/>
    </source>
</evidence>
<dbReference type="GO" id="GO:0005886">
    <property type="term" value="C:plasma membrane"/>
    <property type="evidence" value="ECO:0007669"/>
    <property type="project" value="UniProtKB-SubCell"/>
</dbReference>
<dbReference type="InterPro" id="IPR043130">
    <property type="entry name" value="CDP-OH_PTrfase_TM_dom"/>
</dbReference>
<evidence type="ECO:0000256" key="2">
    <source>
        <dbReference type="ARBA" id="ARBA00004805"/>
    </source>
</evidence>
<dbReference type="EC" id="2.7.8.-" evidence="17"/>
<dbReference type="HAMAP" id="MF_02241">
    <property type="entry name" value="PIP_synthase"/>
    <property type="match status" value="1"/>
</dbReference>
<dbReference type="GO" id="GO:0008654">
    <property type="term" value="P:phospholipid biosynthetic process"/>
    <property type="evidence" value="ECO:0007669"/>
    <property type="project" value="UniProtKB-UniRule"/>
</dbReference>
<dbReference type="GO" id="GO:0000287">
    <property type="term" value="F:magnesium ion binding"/>
    <property type="evidence" value="ECO:0007669"/>
    <property type="project" value="UniProtKB-UniRule"/>
</dbReference>
<feature type="transmembrane region" description="Helical" evidence="17">
    <location>
        <begin position="56"/>
        <end position="75"/>
    </location>
</feature>
<feature type="binding site" evidence="17">
    <location>
        <position position="83"/>
    </location>
    <ligand>
        <name>a CDP-1,2-diacyl-sn-glycerol</name>
        <dbReference type="ChEBI" id="CHEBI:58332"/>
    </ligand>
</feature>
<evidence type="ECO:0000256" key="10">
    <source>
        <dbReference type="ARBA" id="ARBA00022842"/>
    </source>
</evidence>
<keyword evidence="10 17" id="KW-0460">Magnesium</keyword>
<evidence type="ECO:0000256" key="4">
    <source>
        <dbReference type="ARBA" id="ARBA00010441"/>
    </source>
</evidence>
<keyword evidence="17" id="KW-0444">Lipid biosynthesis</keyword>
<evidence type="ECO:0000256" key="9">
    <source>
        <dbReference type="ARBA" id="ARBA00022723"/>
    </source>
</evidence>